<protein>
    <recommendedName>
        <fullName evidence="6">Arf-GAP domain-containing protein</fullName>
    </recommendedName>
</protein>
<sequence length="726" mass="78096">MAGRVKEDEKNERIIRGLLKQPENRRCINCNSLGPQYVCTNFWTFICTTCSGIHREFTHRVKSVSMAKFTSQEVSALQEGGNQRAKEIYFKEWDPQRNSLPKSSNVERLRDFIKHVYVDGRYSGGRSNGKPPRGKTGDKEDFFENRTDGYQGGSRSPQYEDTHERRYSERSSPGGTSDDRNSRYGYDERQSPGYNPENRKYAECVRSPACPEIVNDWRREDRFGNGRKFEDRKISNGDPKLEGRSPERQKDLELSSPPVVRPMREILGENVIPLRVNDPLNTNGRRTGDGPQAQQRTASSSSLRSTNGNPVEVKLETTGSLIDFDADPEPPVASAVPQTQQTTMTQSIVQPASSTNENNRASFDFAPQTNVSQAPPSMNTLESVLSQLSVPTSVPGHLSGPSSGVGDQVAAPVGNVNVAPLGGNSNVAFTGQINALPFGTTAPATALVSNFSTVPPTGAFTATPGLTPTMPVSSGSQDGVNNAGQWPNMQQQQTSFFSAADSLSTTHQFMPLGAGATANQPWNLAVSQHTQGPLSAPAVAQTPQAASKVVPDVTSTVVSQPLSEAKASGRQELPADLFTATYPSYPAAAQGWQTGPPRGMGFTMQYNTAVPMTAFPQSSRSVNPFDLGGEGPPVQTQTFPSMASLQGALPIMPRPGLVHTSNLSPPSSAWMPPQSLPYASSSHQNGGIGNEASFGFVNTDQQMGGRLSAAPTPQPFPSVRGGNPFG</sequence>
<dbReference type="SMART" id="SM00105">
    <property type="entry name" value="ArfGap"/>
    <property type="match status" value="1"/>
</dbReference>
<name>A0A8J6D5B5_9ROSI</name>
<dbReference type="OrthoDB" id="6036at2759"/>
<keyword evidence="2 4" id="KW-0863">Zinc-finger</keyword>
<dbReference type="EMBL" id="JAHUZN010000005">
    <property type="protein sequence ID" value="KAG8495606.1"/>
    <property type="molecule type" value="Genomic_DNA"/>
</dbReference>
<proteinExistence type="predicted"/>
<dbReference type="Gene3D" id="1.10.220.150">
    <property type="entry name" value="Arf GTPase activating protein"/>
    <property type="match status" value="1"/>
</dbReference>
<evidence type="ECO:0000256" key="4">
    <source>
        <dbReference type="PROSITE-ProRule" id="PRU00288"/>
    </source>
</evidence>
<feature type="domain" description="Arf-GAP" evidence="6">
    <location>
        <begin position="12"/>
        <end position="130"/>
    </location>
</feature>
<feature type="region of interest" description="Disordered" evidence="5">
    <location>
        <begin position="275"/>
        <end position="310"/>
    </location>
</feature>
<evidence type="ECO:0000256" key="2">
    <source>
        <dbReference type="ARBA" id="ARBA00022771"/>
    </source>
</evidence>
<dbReference type="Pfam" id="PF01412">
    <property type="entry name" value="ArfGap"/>
    <property type="match status" value="1"/>
</dbReference>
<evidence type="ECO:0000313" key="7">
    <source>
        <dbReference type="EMBL" id="KAG8495606.1"/>
    </source>
</evidence>
<dbReference type="InterPro" id="IPR038508">
    <property type="entry name" value="ArfGAP_dom_sf"/>
</dbReference>
<keyword evidence="8" id="KW-1185">Reference proteome</keyword>
<feature type="compositionally biased region" description="Basic and acidic residues" evidence="5">
    <location>
        <begin position="158"/>
        <end position="169"/>
    </location>
</feature>
<dbReference type="AlphaFoldDB" id="A0A8J6D5B5"/>
<organism evidence="7 8">
    <name type="scientific">Gossypium anomalum</name>
    <dbReference type="NCBI Taxonomy" id="47600"/>
    <lineage>
        <taxon>Eukaryota</taxon>
        <taxon>Viridiplantae</taxon>
        <taxon>Streptophyta</taxon>
        <taxon>Embryophyta</taxon>
        <taxon>Tracheophyta</taxon>
        <taxon>Spermatophyta</taxon>
        <taxon>Magnoliopsida</taxon>
        <taxon>eudicotyledons</taxon>
        <taxon>Gunneridae</taxon>
        <taxon>Pentapetalae</taxon>
        <taxon>rosids</taxon>
        <taxon>malvids</taxon>
        <taxon>Malvales</taxon>
        <taxon>Malvaceae</taxon>
        <taxon>Malvoideae</taxon>
        <taxon>Gossypium</taxon>
    </lineage>
</organism>
<reference evidence="7 8" key="1">
    <citation type="journal article" date="2021" name="bioRxiv">
        <title>The Gossypium anomalum genome as a resource for cotton improvement and evolutionary analysis of hybrid incompatibility.</title>
        <authorList>
            <person name="Grover C.E."/>
            <person name="Yuan D."/>
            <person name="Arick M.A."/>
            <person name="Miller E.R."/>
            <person name="Hu G."/>
            <person name="Peterson D.G."/>
            <person name="Wendel J.F."/>
            <person name="Udall J.A."/>
        </authorList>
    </citation>
    <scope>NUCLEOTIDE SEQUENCE [LARGE SCALE GENOMIC DNA]</scope>
    <source>
        <strain evidence="7">JFW-Udall</strain>
        <tissue evidence="7">Leaf</tissue>
    </source>
</reference>
<dbReference type="CDD" id="cd08838">
    <property type="entry name" value="ArfGap_AGFG"/>
    <property type="match status" value="1"/>
</dbReference>
<dbReference type="InterPro" id="IPR044820">
    <property type="entry name" value="AGD14-like"/>
</dbReference>
<accession>A0A8J6D5B5</accession>
<dbReference type="PROSITE" id="PS50115">
    <property type="entry name" value="ARFGAP"/>
    <property type="match status" value="1"/>
</dbReference>
<dbReference type="PRINTS" id="PR00405">
    <property type="entry name" value="REVINTRACTNG"/>
</dbReference>
<keyword evidence="1" id="KW-0479">Metal-binding</keyword>
<evidence type="ECO:0000256" key="3">
    <source>
        <dbReference type="ARBA" id="ARBA00022833"/>
    </source>
</evidence>
<dbReference type="PANTHER" id="PTHR46085:SF3">
    <property type="entry name" value="ARF GTPASE ACTIVATING PROTEIN"/>
    <property type="match status" value="1"/>
</dbReference>
<feature type="region of interest" description="Disordered" evidence="5">
    <location>
        <begin position="704"/>
        <end position="726"/>
    </location>
</feature>
<feature type="region of interest" description="Disordered" evidence="5">
    <location>
        <begin position="322"/>
        <end position="362"/>
    </location>
</feature>
<evidence type="ECO:0000313" key="8">
    <source>
        <dbReference type="Proteomes" id="UP000701853"/>
    </source>
</evidence>
<dbReference type="Proteomes" id="UP000701853">
    <property type="component" value="Chromosome 5"/>
</dbReference>
<dbReference type="SUPFAM" id="SSF57863">
    <property type="entry name" value="ArfGap/RecO-like zinc finger"/>
    <property type="match status" value="1"/>
</dbReference>
<feature type="compositionally biased region" description="Basic and acidic residues" evidence="5">
    <location>
        <begin position="135"/>
        <end position="147"/>
    </location>
</feature>
<evidence type="ECO:0000256" key="5">
    <source>
        <dbReference type="SAM" id="MobiDB-lite"/>
    </source>
</evidence>
<keyword evidence="3" id="KW-0862">Zinc</keyword>
<feature type="compositionally biased region" description="Basic and acidic residues" evidence="5">
    <location>
        <begin position="177"/>
        <end position="190"/>
    </location>
</feature>
<dbReference type="InterPro" id="IPR001164">
    <property type="entry name" value="ArfGAP_dom"/>
</dbReference>
<feature type="region of interest" description="Disordered" evidence="5">
    <location>
        <begin position="120"/>
        <end position="200"/>
    </location>
</feature>
<evidence type="ECO:0000256" key="1">
    <source>
        <dbReference type="ARBA" id="ARBA00022723"/>
    </source>
</evidence>
<dbReference type="GO" id="GO:0008270">
    <property type="term" value="F:zinc ion binding"/>
    <property type="evidence" value="ECO:0007669"/>
    <property type="project" value="UniProtKB-KW"/>
</dbReference>
<feature type="region of interest" description="Disordered" evidence="5">
    <location>
        <begin position="228"/>
        <end position="260"/>
    </location>
</feature>
<comment type="caution">
    <text evidence="7">The sequence shown here is derived from an EMBL/GenBank/DDBJ whole genome shotgun (WGS) entry which is preliminary data.</text>
</comment>
<feature type="compositionally biased region" description="Basic and acidic residues" evidence="5">
    <location>
        <begin position="228"/>
        <end position="253"/>
    </location>
</feature>
<dbReference type="FunFam" id="1.10.220.150:FF:000005">
    <property type="entry name" value="Arf-GAP domain and FG repeat-containing protein 1"/>
    <property type="match status" value="1"/>
</dbReference>
<dbReference type="GO" id="GO:0005096">
    <property type="term" value="F:GTPase activator activity"/>
    <property type="evidence" value="ECO:0007669"/>
    <property type="project" value="InterPro"/>
</dbReference>
<gene>
    <name evidence="7" type="ORF">CXB51_013352</name>
</gene>
<dbReference type="PANTHER" id="PTHR46085">
    <property type="entry name" value="ARFGAP/RECO-RELATED"/>
    <property type="match status" value="1"/>
</dbReference>
<feature type="compositionally biased region" description="Polar residues" evidence="5">
    <location>
        <begin position="336"/>
        <end position="362"/>
    </location>
</feature>
<dbReference type="InterPro" id="IPR037278">
    <property type="entry name" value="ARFGAP/RecO"/>
</dbReference>
<evidence type="ECO:0000259" key="6">
    <source>
        <dbReference type="PROSITE" id="PS50115"/>
    </source>
</evidence>
<feature type="compositionally biased region" description="Polar residues" evidence="5">
    <location>
        <begin position="292"/>
        <end position="309"/>
    </location>
</feature>